<keyword evidence="1" id="KW-1133">Transmembrane helix</keyword>
<dbReference type="GeneID" id="113495315"/>
<name>A0A7E5VND2_TRINI</name>
<proteinExistence type="predicted"/>
<feature type="transmembrane region" description="Helical" evidence="1">
    <location>
        <begin position="138"/>
        <end position="159"/>
    </location>
</feature>
<evidence type="ECO:0000313" key="3">
    <source>
        <dbReference type="RefSeq" id="XP_026729787.1"/>
    </source>
</evidence>
<keyword evidence="2" id="KW-1185">Reference proteome</keyword>
<dbReference type="InParanoid" id="A0A7E5VND2"/>
<keyword evidence="1" id="KW-0472">Membrane</keyword>
<sequence length="169" mass="19117">MSPARETNAIPDFPSPIDYLGLPNNCCRCIPLKVGVVLICLVSFVWAVLELISSEKLIASMFSNKNSLLSAAKVLHVFIVMFFLLSCGLLMLGIYLRKSMLIHFFVWSGFVFNCICIALDVVSLAFQAMFTEHVTKKTAMVTAFCVIWHCIFFYFLSVVNSFKFSIMWI</sequence>
<protein>
    <submittedName>
        <fullName evidence="3">Uncharacterized protein LOC113495315</fullName>
    </submittedName>
</protein>
<organism evidence="2 3">
    <name type="scientific">Trichoplusia ni</name>
    <name type="common">Cabbage looper</name>
    <dbReference type="NCBI Taxonomy" id="7111"/>
    <lineage>
        <taxon>Eukaryota</taxon>
        <taxon>Metazoa</taxon>
        <taxon>Ecdysozoa</taxon>
        <taxon>Arthropoda</taxon>
        <taxon>Hexapoda</taxon>
        <taxon>Insecta</taxon>
        <taxon>Pterygota</taxon>
        <taxon>Neoptera</taxon>
        <taxon>Endopterygota</taxon>
        <taxon>Lepidoptera</taxon>
        <taxon>Glossata</taxon>
        <taxon>Ditrysia</taxon>
        <taxon>Noctuoidea</taxon>
        <taxon>Noctuidae</taxon>
        <taxon>Plusiinae</taxon>
        <taxon>Trichoplusia</taxon>
    </lineage>
</organism>
<feature type="transmembrane region" description="Helical" evidence="1">
    <location>
        <begin position="102"/>
        <end position="126"/>
    </location>
</feature>
<feature type="transmembrane region" description="Helical" evidence="1">
    <location>
        <begin position="30"/>
        <end position="53"/>
    </location>
</feature>
<dbReference type="FunCoup" id="A0A7E5VND2">
    <property type="interactions" value="3"/>
</dbReference>
<feature type="transmembrane region" description="Helical" evidence="1">
    <location>
        <begin position="74"/>
        <end position="96"/>
    </location>
</feature>
<dbReference type="KEGG" id="tnl:113495315"/>
<accession>A0A7E5VND2</accession>
<reference evidence="3" key="1">
    <citation type="submission" date="2025-08" db="UniProtKB">
        <authorList>
            <consortium name="RefSeq"/>
        </authorList>
    </citation>
    <scope>IDENTIFICATION</scope>
</reference>
<keyword evidence="1" id="KW-0812">Transmembrane</keyword>
<evidence type="ECO:0000256" key="1">
    <source>
        <dbReference type="SAM" id="Phobius"/>
    </source>
</evidence>
<dbReference type="RefSeq" id="XP_026729787.1">
    <property type="nucleotide sequence ID" value="XM_026873986.1"/>
</dbReference>
<evidence type="ECO:0000313" key="2">
    <source>
        <dbReference type="Proteomes" id="UP000322000"/>
    </source>
</evidence>
<dbReference type="AlphaFoldDB" id="A0A7E5VND2"/>
<dbReference type="Proteomes" id="UP000322000">
    <property type="component" value="Chromosome 6"/>
</dbReference>
<gene>
    <name evidence="3" type="primary">LOC113495315</name>
</gene>
<dbReference type="OrthoDB" id="7369455at2759"/>